<protein>
    <submittedName>
        <fullName evidence="2">Uncharacterized protein</fullName>
    </submittedName>
</protein>
<evidence type="ECO:0000256" key="1">
    <source>
        <dbReference type="SAM" id="MobiDB-lite"/>
    </source>
</evidence>
<evidence type="ECO:0000313" key="2">
    <source>
        <dbReference type="EMBL" id="THU85394.1"/>
    </source>
</evidence>
<sequence>MEHSDGSLPYGTAGNLFLLQTTSTSLKLFSSAAPPTSAEDSTTDLPLLQDPDPSSRSSSSLSSAPSLTSPTPAISGSKRKRRTRRKRKNPSREALPETAENEPSTSSKKSTERSHKSRQRYRQMKKQEGPTAYKTRIPSAYQSISKAKSVGSSLQNDNFLDRTSGYTCKPQQVDQDANDAKKTWELEELCGPDSLGFELIRVTDRKGLVPIVDCNNRVFCVASPPPSNEDWKDVNAEAASALERERDGSPQHQGLKLNEVHRRGRFGALSTGFSANGGITATDLLFLGQKT</sequence>
<name>A0A4S8L9G7_DENBC</name>
<evidence type="ECO:0000313" key="3">
    <source>
        <dbReference type="Proteomes" id="UP000297245"/>
    </source>
</evidence>
<feature type="compositionally biased region" description="Basic residues" evidence="1">
    <location>
        <begin position="77"/>
        <end position="89"/>
    </location>
</feature>
<feature type="compositionally biased region" description="Basic residues" evidence="1">
    <location>
        <begin position="115"/>
        <end position="124"/>
    </location>
</feature>
<reference evidence="2 3" key="1">
    <citation type="journal article" date="2019" name="Nat. Ecol. Evol.">
        <title>Megaphylogeny resolves global patterns of mushroom evolution.</title>
        <authorList>
            <person name="Varga T."/>
            <person name="Krizsan K."/>
            <person name="Foldi C."/>
            <person name="Dima B."/>
            <person name="Sanchez-Garcia M."/>
            <person name="Sanchez-Ramirez S."/>
            <person name="Szollosi G.J."/>
            <person name="Szarkandi J.G."/>
            <person name="Papp V."/>
            <person name="Albert L."/>
            <person name="Andreopoulos W."/>
            <person name="Angelini C."/>
            <person name="Antonin V."/>
            <person name="Barry K.W."/>
            <person name="Bougher N.L."/>
            <person name="Buchanan P."/>
            <person name="Buyck B."/>
            <person name="Bense V."/>
            <person name="Catcheside P."/>
            <person name="Chovatia M."/>
            <person name="Cooper J."/>
            <person name="Damon W."/>
            <person name="Desjardin D."/>
            <person name="Finy P."/>
            <person name="Geml J."/>
            <person name="Haridas S."/>
            <person name="Hughes K."/>
            <person name="Justo A."/>
            <person name="Karasinski D."/>
            <person name="Kautmanova I."/>
            <person name="Kiss B."/>
            <person name="Kocsube S."/>
            <person name="Kotiranta H."/>
            <person name="LaButti K.M."/>
            <person name="Lechner B.E."/>
            <person name="Liimatainen K."/>
            <person name="Lipzen A."/>
            <person name="Lukacs Z."/>
            <person name="Mihaltcheva S."/>
            <person name="Morgado L.N."/>
            <person name="Niskanen T."/>
            <person name="Noordeloos M.E."/>
            <person name="Ohm R.A."/>
            <person name="Ortiz-Santana B."/>
            <person name="Ovrebo C."/>
            <person name="Racz N."/>
            <person name="Riley R."/>
            <person name="Savchenko A."/>
            <person name="Shiryaev A."/>
            <person name="Soop K."/>
            <person name="Spirin V."/>
            <person name="Szebenyi C."/>
            <person name="Tomsovsky M."/>
            <person name="Tulloss R.E."/>
            <person name="Uehling J."/>
            <person name="Grigoriev I.V."/>
            <person name="Vagvolgyi C."/>
            <person name="Papp T."/>
            <person name="Martin F.M."/>
            <person name="Miettinen O."/>
            <person name="Hibbett D.S."/>
            <person name="Nagy L.G."/>
        </authorList>
    </citation>
    <scope>NUCLEOTIDE SEQUENCE [LARGE SCALE GENOMIC DNA]</scope>
    <source>
        <strain evidence="2 3">CBS 962.96</strain>
    </source>
</reference>
<dbReference type="EMBL" id="ML179549">
    <property type="protein sequence ID" value="THU85394.1"/>
    <property type="molecule type" value="Genomic_DNA"/>
</dbReference>
<proteinExistence type="predicted"/>
<dbReference type="Proteomes" id="UP000297245">
    <property type="component" value="Unassembled WGS sequence"/>
</dbReference>
<feature type="compositionally biased region" description="Low complexity" evidence="1">
    <location>
        <begin position="43"/>
        <end position="72"/>
    </location>
</feature>
<keyword evidence="3" id="KW-1185">Reference proteome</keyword>
<gene>
    <name evidence="2" type="ORF">K435DRAFT_869329</name>
</gene>
<organism evidence="2 3">
    <name type="scientific">Dendrothele bispora (strain CBS 962.96)</name>
    <dbReference type="NCBI Taxonomy" id="1314807"/>
    <lineage>
        <taxon>Eukaryota</taxon>
        <taxon>Fungi</taxon>
        <taxon>Dikarya</taxon>
        <taxon>Basidiomycota</taxon>
        <taxon>Agaricomycotina</taxon>
        <taxon>Agaricomycetes</taxon>
        <taxon>Agaricomycetidae</taxon>
        <taxon>Agaricales</taxon>
        <taxon>Agaricales incertae sedis</taxon>
        <taxon>Dendrothele</taxon>
    </lineage>
</organism>
<dbReference type="AlphaFoldDB" id="A0A4S8L9G7"/>
<feature type="region of interest" description="Disordered" evidence="1">
    <location>
        <begin position="29"/>
        <end position="134"/>
    </location>
</feature>
<accession>A0A4S8L9G7</accession>